<dbReference type="OrthoDB" id="1123245at2"/>
<dbReference type="InterPro" id="IPR013783">
    <property type="entry name" value="Ig-like_fold"/>
</dbReference>
<name>A0A3Q9FNE8_9BACT</name>
<dbReference type="Pfam" id="PF13585">
    <property type="entry name" value="CHU_C"/>
    <property type="match status" value="1"/>
</dbReference>
<protein>
    <recommendedName>
        <fullName evidence="3">Gliding motility-associated C-terminal domain-containing protein</fullName>
    </recommendedName>
</protein>
<proteinExistence type="predicted"/>
<evidence type="ECO:0008006" key="3">
    <source>
        <dbReference type="Google" id="ProtNLM"/>
    </source>
</evidence>
<dbReference type="Proteomes" id="UP000267268">
    <property type="component" value="Chromosome 1"/>
</dbReference>
<evidence type="ECO:0000313" key="2">
    <source>
        <dbReference type="Proteomes" id="UP000267268"/>
    </source>
</evidence>
<reference evidence="1 2" key="1">
    <citation type="submission" date="2018-12" db="EMBL/GenBank/DDBJ databases">
        <title>Flammeovirga pectinis sp. nov., isolated from the gut of the Korean scallop, Patinopecten yessoensis.</title>
        <authorList>
            <person name="Bae J.-W."/>
            <person name="Jeong Y.-S."/>
            <person name="Kang W."/>
        </authorList>
    </citation>
    <scope>NUCLEOTIDE SEQUENCE [LARGE SCALE GENOMIC DNA]</scope>
    <source>
        <strain evidence="1 2">L12M1</strain>
    </source>
</reference>
<dbReference type="RefSeq" id="WP_126611217.1">
    <property type="nucleotide sequence ID" value="NZ_CP034562.1"/>
</dbReference>
<evidence type="ECO:0000313" key="1">
    <source>
        <dbReference type="EMBL" id="AZQ61109.1"/>
    </source>
</evidence>
<organism evidence="1 2">
    <name type="scientific">Flammeovirga pectinis</name>
    <dbReference type="NCBI Taxonomy" id="2494373"/>
    <lineage>
        <taxon>Bacteria</taxon>
        <taxon>Pseudomonadati</taxon>
        <taxon>Bacteroidota</taxon>
        <taxon>Cytophagia</taxon>
        <taxon>Cytophagales</taxon>
        <taxon>Flammeovirgaceae</taxon>
        <taxon>Flammeovirga</taxon>
    </lineage>
</organism>
<sequence length="976" mass="109649">MKRQTYKQISYLLALLFISILSPLQSLATHIRAGDLTLRRTNDVSLEYEATVILYRDVTGVQAGEGLVDFGDGTEAVSVSPRSLGFTEDGETEIIQYTTRHTFPSSGKFKVSYFERNRNPGVRNMEISSETPFFIQSEFMINPVLGLNSSPFLLIPPVIKGAVGQRFIHNAGAYDVDGDSLSYRLTVCLQGKDTPVQNYRFPDDPNEEWSKFTEQCAQPALFYIDEITGDLIWDTPFLPGEYNVAFFVEEWRDGIKIGAVNRDMQVIITDPLNLRPIIEPQNDTCVVVGSDLFKTILAYDQDQAPCYNPDSTIDWGPHPIELEIAQKSDEVKIVPYSDMNFNVTISGSNQQNATGQFSWSPKCTDVRQQPYKITFEAKDKPQAGNTQLGTLENWNVTVIGAAPENLQAVPSTSAELAKHDTKVSLSWDAYNCSGADEIYIYRKIGSLDFNPVCETGLPSWTGYQYVGKVDATETSFTDRTVSQGANYCYRIYATFSPPEGGESIASLEACAFIPDSQYIVNVDVDQTGTDDGRINLKWTVPLDVANINTVTYNVYRGEGDQILEDVDYVKLNGSPQSNQDTSYVDNLLNTEEIQYQYRIELLENNLPTDTTYIATNIRLKADAGLDFVDLSWDGNVPWNLTPDSIVVATNTVGVYHYIYRKIEGDQPSYTLYDSVFVNQNGLRYTDRGNSIPLDDKKLYSYYVSTIGSFEVPFLPEPLVNRTQEITVELLDTIPPCPPILSLKNYEDGIPFLKDSCASPITSNGSNTCSKDRFTVNLSWLNQLGGDCDDDIVRYNVYFSPRRISRKSDFGAPYDTFEHPAGKPLTETVLYDMIDREYVAGVYAVTAVDDSGNESELSNIIEQDNCVFYEMPNAFSPNNDGFNDTLIPMRCPRFTKSIRFSVINRWGQVIYVYDSEDNNGDIEINWDGKDRNGNEVEPGNYYYQGELVNYRLDESDEKVNIKGSFVILRGKDSSTSQ</sequence>
<dbReference type="KEGG" id="fll:EI427_02410"/>
<keyword evidence="2" id="KW-1185">Reference proteome</keyword>
<dbReference type="AlphaFoldDB" id="A0A3Q9FNE8"/>
<gene>
    <name evidence="1" type="ORF">EI427_02410</name>
</gene>
<dbReference type="EMBL" id="CP034562">
    <property type="protein sequence ID" value="AZQ61109.1"/>
    <property type="molecule type" value="Genomic_DNA"/>
</dbReference>
<dbReference type="Gene3D" id="2.60.40.4070">
    <property type="match status" value="1"/>
</dbReference>
<dbReference type="Gene3D" id="2.60.40.10">
    <property type="entry name" value="Immunoglobulins"/>
    <property type="match status" value="3"/>
</dbReference>
<accession>A0A3Q9FNE8</accession>